<feature type="compositionally biased region" description="Pro residues" evidence="1">
    <location>
        <begin position="26"/>
        <end position="43"/>
    </location>
</feature>
<comment type="caution">
    <text evidence="2">The sequence shown here is derived from an EMBL/GenBank/DDBJ whole genome shotgun (WGS) entry which is preliminary data.</text>
</comment>
<feature type="compositionally biased region" description="Low complexity" evidence="1">
    <location>
        <begin position="44"/>
        <end position="62"/>
    </location>
</feature>
<proteinExistence type="predicted"/>
<feature type="compositionally biased region" description="Low complexity" evidence="1">
    <location>
        <begin position="160"/>
        <end position="173"/>
    </location>
</feature>
<organism evidence="2 3">
    <name type="scientific">Massilia haematophila</name>
    <dbReference type="NCBI Taxonomy" id="457923"/>
    <lineage>
        <taxon>Bacteria</taxon>
        <taxon>Pseudomonadati</taxon>
        <taxon>Pseudomonadota</taxon>
        <taxon>Betaproteobacteria</taxon>
        <taxon>Burkholderiales</taxon>
        <taxon>Oxalobacteraceae</taxon>
        <taxon>Telluria group</taxon>
        <taxon>Massilia</taxon>
    </lineage>
</organism>
<reference evidence="3" key="1">
    <citation type="journal article" date="2019" name="Int. J. Syst. Evol. Microbiol.">
        <title>The Global Catalogue of Microorganisms (GCM) 10K type strain sequencing project: providing services to taxonomists for standard genome sequencing and annotation.</title>
        <authorList>
            <consortium name="The Broad Institute Genomics Platform"/>
            <consortium name="The Broad Institute Genome Sequencing Center for Infectious Disease"/>
            <person name="Wu L."/>
            <person name="Ma J."/>
        </authorList>
    </citation>
    <scope>NUCLEOTIDE SEQUENCE [LARGE SCALE GENOMIC DNA]</scope>
    <source>
        <strain evidence="3">CCM 7480</strain>
    </source>
</reference>
<evidence type="ECO:0000313" key="3">
    <source>
        <dbReference type="Proteomes" id="UP001595665"/>
    </source>
</evidence>
<dbReference type="RefSeq" id="WP_379734940.1">
    <property type="nucleotide sequence ID" value="NZ_JBHRVV010000001.1"/>
</dbReference>
<protein>
    <submittedName>
        <fullName evidence="2">DUF3306 domain-containing protein</fullName>
    </submittedName>
</protein>
<feature type="region of interest" description="Disordered" evidence="1">
    <location>
        <begin position="1"/>
        <end position="70"/>
    </location>
</feature>
<sequence>MPDEGFLRRWSRLKATGGEPAEAPARPVPAGPAAAPPTPPTPPTSSVARQAGAAGTAPAREAPTLDDAARLTPDSDFSAFVRQDVDKAVQRLALKKLFADPHFHVMDGLDMYMDDYNKPSPMSAAMFAALEHAKSALRPSEPHRPQVAVDAVDAAAAPALEAAATDPAAGAQPAPVPDEPAAVTAGDGASSDHAVRHGDTRLLVQQHTDDTDAPPACAQAGLYQQSLQGQA</sequence>
<name>A0ABV7PH57_9BURK</name>
<feature type="region of interest" description="Disordered" evidence="1">
    <location>
        <begin position="160"/>
        <end position="200"/>
    </location>
</feature>
<gene>
    <name evidence="2" type="ORF">ACFOPH_09575</name>
</gene>
<dbReference type="Pfam" id="PF11748">
    <property type="entry name" value="DUF3306"/>
    <property type="match status" value="1"/>
</dbReference>
<dbReference type="Proteomes" id="UP001595665">
    <property type="component" value="Unassembled WGS sequence"/>
</dbReference>
<accession>A0ABV7PH57</accession>
<feature type="compositionally biased region" description="Low complexity" evidence="1">
    <location>
        <begin position="15"/>
        <end position="25"/>
    </location>
</feature>
<evidence type="ECO:0000313" key="2">
    <source>
        <dbReference type="EMBL" id="MFC3458495.1"/>
    </source>
</evidence>
<dbReference type="EMBL" id="JBHRVV010000001">
    <property type="protein sequence ID" value="MFC3458495.1"/>
    <property type="molecule type" value="Genomic_DNA"/>
</dbReference>
<evidence type="ECO:0000256" key="1">
    <source>
        <dbReference type="SAM" id="MobiDB-lite"/>
    </source>
</evidence>
<keyword evidence="3" id="KW-1185">Reference proteome</keyword>
<dbReference type="InterPro" id="IPR021735">
    <property type="entry name" value="DUF3306"/>
</dbReference>